<gene>
    <name evidence="2" type="ORF">SK128_012918</name>
</gene>
<protein>
    <submittedName>
        <fullName evidence="2">Uncharacterized protein</fullName>
    </submittedName>
</protein>
<sequence length="60" mass="6648">MSLPISSQDSLHQTPVINLFLPNPRTLRVLPSPSINPQNPRKTPSPLSETTPSPQQSTRF</sequence>
<evidence type="ECO:0000313" key="2">
    <source>
        <dbReference type="EMBL" id="KAK6997411.1"/>
    </source>
</evidence>
<proteinExistence type="predicted"/>
<dbReference type="Proteomes" id="UP001381693">
    <property type="component" value="Unassembled WGS sequence"/>
</dbReference>
<evidence type="ECO:0000313" key="3">
    <source>
        <dbReference type="Proteomes" id="UP001381693"/>
    </source>
</evidence>
<comment type="caution">
    <text evidence="2">The sequence shown here is derived from an EMBL/GenBank/DDBJ whole genome shotgun (WGS) entry which is preliminary data.</text>
</comment>
<keyword evidence="3" id="KW-1185">Reference proteome</keyword>
<feature type="compositionally biased region" description="Low complexity" evidence="1">
    <location>
        <begin position="44"/>
        <end position="60"/>
    </location>
</feature>
<organism evidence="2 3">
    <name type="scientific">Halocaridina rubra</name>
    <name type="common">Hawaiian red shrimp</name>
    <dbReference type="NCBI Taxonomy" id="373956"/>
    <lineage>
        <taxon>Eukaryota</taxon>
        <taxon>Metazoa</taxon>
        <taxon>Ecdysozoa</taxon>
        <taxon>Arthropoda</taxon>
        <taxon>Crustacea</taxon>
        <taxon>Multicrustacea</taxon>
        <taxon>Malacostraca</taxon>
        <taxon>Eumalacostraca</taxon>
        <taxon>Eucarida</taxon>
        <taxon>Decapoda</taxon>
        <taxon>Pleocyemata</taxon>
        <taxon>Caridea</taxon>
        <taxon>Atyoidea</taxon>
        <taxon>Atyidae</taxon>
        <taxon>Halocaridina</taxon>
    </lineage>
</organism>
<reference evidence="2 3" key="1">
    <citation type="submission" date="2023-11" db="EMBL/GenBank/DDBJ databases">
        <title>Halocaridina rubra genome assembly.</title>
        <authorList>
            <person name="Smith C."/>
        </authorList>
    </citation>
    <scope>NUCLEOTIDE SEQUENCE [LARGE SCALE GENOMIC DNA]</scope>
    <source>
        <strain evidence="2">EP-1</strain>
        <tissue evidence="2">Whole</tissue>
    </source>
</reference>
<accession>A0AAN8WFT7</accession>
<feature type="region of interest" description="Disordered" evidence="1">
    <location>
        <begin position="28"/>
        <end position="60"/>
    </location>
</feature>
<name>A0AAN8WFT7_HALRR</name>
<dbReference type="AlphaFoldDB" id="A0AAN8WFT7"/>
<dbReference type="EMBL" id="JAXCGZ010024083">
    <property type="protein sequence ID" value="KAK6997411.1"/>
    <property type="molecule type" value="Genomic_DNA"/>
</dbReference>
<evidence type="ECO:0000256" key="1">
    <source>
        <dbReference type="SAM" id="MobiDB-lite"/>
    </source>
</evidence>
<feature type="compositionally biased region" description="Polar residues" evidence="1">
    <location>
        <begin position="33"/>
        <end position="42"/>
    </location>
</feature>
<feature type="non-terminal residue" evidence="2">
    <location>
        <position position="60"/>
    </location>
</feature>